<proteinExistence type="predicted"/>
<keyword evidence="3" id="KW-1185">Reference proteome</keyword>
<dbReference type="InterPro" id="IPR026341">
    <property type="entry name" value="T9SS_type_B"/>
</dbReference>
<sequence length="453" mass="48373">VGNPASVKPNDVLTYNIKISNSFGTAKTGVTASDAIPATLTNVTAISNGGTLTGNTINWSALTIPANGSLTLSFQATVASTLPTGTTTIKNVAAVVDPIDPNNPEKPEVEVPIDGELTTRKAIVGNPVSVKANDVLTYNIILRNKFNRIKSGIMVTDDIPATLTNITDISNNGKLTGNTIKWSDLTVAAKDSLILSFKARVVSSLPVGTTNIKNIALVVDPSYPDNPQKPSVEVATEGKVTSTKTIAGNPASVKSGDVITYNITITNSYGTVKTGVNVSDAIPVQLYNITNINNGGALTGNVINWNNLTIPANGTLVLSFNATVKANLPVSTTNIRNTAIVTDPLDPNNPDKPFVEVPTTITDFFIPNLYTPNGDGTNDTFVIRGLEMFAENDLIIVNRWGGEVYKQTNYQNNWTGEGLNEGTYFYVLRVKETTGSEWKVYKGYITLIRAFNK</sequence>
<dbReference type="InterPro" id="IPR047589">
    <property type="entry name" value="DUF11_rpt"/>
</dbReference>
<feature type="domain" description="DUF11" evidence="1">
    <location>
        <begin position="128"/>
        <end position="226"/>
    </location>
</feature>
<gene>
    <name evidence="2" type="ORF">O0955_17010</name>
</gene>
<dbReference type="EMBL" id="JAPWGM010000007">
    <property type="protein sequence ID" value="MCZ4245713.1"/>
    <property type="molecule type" value="Genomic_DNA"/>
</dbReference>
<dbReference type="NCBIfam" id="TIGR04131">
    <property type="entry name" value="Bac_Flav_CTERM"/>
    <property type="match status" value="1"/>
</dbReference>
<feature type="non-terminal residue" evidence="2">
    <location>
        <position position="1"/>
    </location>
</feature>
<dbReference type="PANTHER" id="PTHR34819:SF3">
    <property type="entry name" value="CELL SURFACE PROTEIN"/>
    <property type="match status" value="1"/>
</dbReference>
<evidence type="ECO:0000313" key="3">
    <source>
        <dbReference type="Proteomes" id="UP001144347"/>
    </source>
</evidence>
<organism evidence="2 3">
    <name type="scientific">Pedobacter punctiformis</name>
    <dbReference type="NCBI Taxonomy" id="3004097"/>
    <lineage>
        <taxon>Bacteria</taxon>
        <taxon>Pseudomonadati</taxon>
        <taxon>Bacteroidota</taxon>
        <taxon>Sphingobacteriia</taxon>
        <taxon>Sphingobacteriales</taxon>
        <taxon>Sphingobacteriaceae</taxon>
        <taxon>Pedobacter</taxon>
    </lineage>
</organism>
<evidence type="ECO:0000313" key="2">
    <source>
        <dbReference type="EMBL" id="MCZ4245713.1"/>
    </source>
</evidence>
<dbReference type="Pfam" id="PF01345">
    <property type="entry name" value="DUF11"/>
    <property type="match status" value="3"/>
</dbReference>
<comment type="caution">
    <text evidence="2">The sequence shown here is derived from an EMBL/GenBank/DDBJ whole genome shotgun (WGS) entry which is preliminary data.</text>
</comment>
<feature type="domain" description="DUF11" evidence="1">
    <location>
        <begin position="249"/>
        <end position="348"/>
    </location>
</feature>
<name>A0ABT4LCR0_9SPHI</name>
<dbReference type="Proteomes" id="UP001144347">
    <property type="component" value="Unassembled WGS sequence"/>
</dbReference>
<dbReference type="Pfam" id="PF13585">
    <property type="entry name" value="CHU_C"/>
    <property type="match status" value="1"/>
</dbReference>
<feature type="domain" description="DUF11" evidence="1">
    <location>
        <begin position="4"/>
        <end position="103"/>
    </location>
</feature>
<accession>A0ABT4LCR0</accession>
<dbReference type="InterPro" id="IPR001434">
    <property type="entry name" value="OmcB-like_DUF11"/>
</dbReference>
<dbReference type="InterPro" id="IPR051172">
    <property type="entry name" value="Chlamydia_OmcB"/>
</dbReference>
<protein>
    <submittedName>
        <fullName evidence="2">Gliding motility-associated C-terminal domain-containing protein</fullName>
    </submittedName>
</protein>
<dbReference type="PANTHER" id="PTHR34819">
    <property type="entry name" value="LARGE CYSTEINE-RICH PERIPLASMIC PROTEIN OMCB"/>
    <property type="match status" value="1"/>
</dbReference>
<reference evidence="2" key="1">
    <citation type="submission" date="2022-12" db="EMBL/GenBank/DDBJ databases">
        <title>Genome sequence of HCMS5-2.</title>
        <authorList>
            <person name="Woo H."/>
        </authorList>
    </citation>
    <scope>NUCLEOTIDE SEQUENCE</scope>
    <source>
        <strain evidence="2">HCMS5-2</strain>
    </source>
</reference>
<dbReference type="RefSeq" id="WP_269428762.1">
    <property type="nucleotide sequence ID" value="NZ_JAPWGM010000007.1"/>
</dbReference>
<evidence type="ECO:0000259" key="1">
    <source>
        <dbReference type="Pfam" id="PF01345"/>
    </source>
</evidence>
<dbReference type="NCBIfam" id="TIGR01451">
    <property type="entry name" value="B_ant_repeat"/>
    <property type="match status" value="3"/>
</dbReference>